<name>A0A5D0CMU0_9BACL</name>
<reference evidence="3 4" key="1">
    <citation type="submission" date="2019-08" db="EMBL/GenBank/DDBJ databases">
        <title>Genome sequencing of Paenibacillus faecis DSM 23593(T).</title>
        <authorList>
            <person name="Kook J.-K."/>
            <person name="Park S.-N."/>
            <person name="Lim Y.K."/>
        </authorList>
    </citation>
    <scope>NUCLEOTIDE SEQUENCE [LARGE SCALE GENOMIC DNA]</scope>
    <source>
        <strain evidence="3 4">DSM 23593</strain>
    </source>
</reference>
<gene>
    <name evidence="3" type="ORF">FRY98_18535</name>
</gene>
<dbReference type="PANTHER" id="PTHR43016:SF13">
    <property type="entry name" value="PRESEQUENCE PROTEASE, MITOCHONDRIAL"/>
    <property type="match status" value="1"/>
</dbReference>
<evidence type="ECO:0000256" key="1">
    <source>
        <dbReference type="SAM" id="MobiDB-lite"/>
    </source>
</evidence>
<feature type="region of interest" description="Disordered" evidence="1">
    <location>
        <begin position="859"/>
        <end position="878"/>
    </location>
</feature>
<keyword evidence="4" id="KW-1185">Reference proteome</keyword>
<dbReference type="Gene3D" id="3.30.830.10">
    <property type="entry name" value="Metalloenzyme, LuxS/M16 peptidase-like"/>
    <property type="match status" value="3"/>
</dbReference>
<feature type="domain" description="Peptidase M16 C-terminal" evidence="2">
    <location>
        <begin position="185"/>
        <end position="227"/>
    </location>
</feature>
<dbReference type="GO" id="GO:0046872">
    <property type="term" value="F:metal ion binding"/>
    <property type="evidence" value="ECO:0007669"/>
    <property type="project" value="InterPro"/>
</dbReference>
<dbReference type="RefSeq" id="WP_148454763.1">
    <property type="nucleotide sequence ID" value="NZ_VSDO01000004.1"/>
</dbReference>
<evidence type="ECO:0000259" key="2">
    <source>
        <dbReference type="Pfam" id="PF05193"/>
    </source>
</evidence>
<accession>A0A5D0CMU0</accession>
<dbReference type="AlphaFoldDB" id="A0A5D0CMU0"/>
<sequence length="926" mass="102947">MNMNFRLIEQTGLNQVGVEVEGRAFRHESGMTLLLFHDSHSTEIAVNITVGTPAIDHKGASHIVEHCIAAEPPEGLRGLRRYAATYQDKTSYEFILKQGELEQIRLVLKGIFTPAFKADKAIFLREGWRAEEHQGRRFVRGVVLNEVRDLLSSPIYRLIQLAPFTLYPNSVHGNIAGGLPAEIVKVTYEEVVGYHETYYVPERCCMYIYGNLDYDGVLEAVDRFFTEGFRHAANASAVSAVSSVSDPVSCRPIPYYEGRYPAVHESVSGHDFIGVNYPLVKPQTQGEYNAYYWLERRLTEAATDDLAADCPGKICKAVFKNSLLRPYLALMYGFCPGEAREEAVRYSSALLDRIGPEAGRTDIPNYIARLIDRGRGRAGLLKLGHYLMEAHFGGLPAFAYIRESAERTDRQRWSALFETQFRASRCAVVCLKPGRDAHGGETAATEPPAAAATVSPSSVPAPADAAPQPLRTVAPPFPLSVQFPSCLSNEPPERPPECEPMVIAGIAGYMYTQLEGGHYGHLYFEISDLKAGQWAWATILARSMNLWLSAHGFGEEIRVSCTTCQDEERAKARSFLRVSLSGDSLSRFDRLLHECRRMMDSPSLLADGLRLERELSIMKANLDLTLMTDVRSLILLRALSYTSGCSHQKDALRGIAFYRSLSALLREAGGPYLIARRLAEIAAVVFTRSRLIVSVYTRDLRSVLQPIERMVRSLDPGCAWPSGMEFKALHGRREGFISASPTQQMVLCSDLTGSGLKASPRLKALCGLVNDHYLLPVLRQRLDVYACEMSVIENHLLLAAMKAPHLEPTLEAFRSTGKYIRTNLAAIRNALTDYARLHHGRTQPMRSTPWNDLETVKQLTSPGNREERSSAFAGRADDTAEEEELLRVADLADKVAEAGSYCIIGNSKEVKNNSRLFSSIDELLIP</sequence>
<protein>
    <recommendedName>
        <fullName evidence="2">Peptidase M16 C-terminal domain-containing protein</fullName>
    </recommendedName>
</protein>
<evidence type="ECO:0000313" key="3">
    <source>
        <dbReference type="EMBL" id="TYA11188.1"/>
    </source>
</evidence>
<dbReference type="OrthoDB" id="9762027at2"/>
<feature type="region of interest" description="Disordered" evidence="1">
    <location>
        <begin position="437"/>
        <end position="467"/>
    </location>
</feature>
<proteinExistence type="predicted"/>
<dbReference type="Pfam" id="PF05193">
    <property type="entry name" value="Peptidase_M16_C"/>
    <property type="match status" value="1"/>
</dbReference>
<dbReference type="GO" id="GO:0016485">
    <property type="term" value="P:protein processing"/>
    <property type="evidence" value="ECO:0007669"/>
    <property type="project" value="TreeGrafter"/>
</dbReference>
<dbReference type="PANTHER" id="PTHR43016">
    <property type="entry name" value="PRESEQUENCE PROTEASE"/>
    <property type="match status" value="1"/>
</dbReference>
<dbReference type="GO" id="GO:0004222">
    <property type="term" value="F:metalloendopeptidase activity"/>
    <property type="evidence" value="ECO:0007669"/>
    <property type="project" value="TreeGrafter"/>
</dbReference>
<dbReference type="InterPro" id="IPR011249">
    <property type="entry name" value="Metalloenz_LuxS/M16"/>
</dbReference>
<dbReference type="Proteomes" id="UP000325218">
    <property type="component" value="Unassembled WGS sequence"/>
</dbReference>
<evidence type="ECO:0000313" key="4">
    <source>
        <dbReference type="Proteomes" id="UP000325218"/>
    </source>
</evidence>
<feature type="compositionally biased region" description="Low complexity" evidence="1">
    <location>
        <begin position="441"/>
        <end position="467"/>
    </location>
</feature>
<dbReference type="InterPro" id="IPR007863">
    <property type="entry name" value="Peptidase_M16_C"/>
</dbReference>
<comment type="caution">
    <text evidence="3">The sequence shown here is derived from an EMBL/GenBank/DDBJ whole genome shotgun (WGS) entry which is preliminary data.</text>
</comment>
<dbReference type="SUPFAM" id="SSF63411">
    <property type="entry name" value="LuxS/MPP-like metallohydrolase"/>
    <property type="match status" value="1"/>
</dbReference>
<dbReference type="EMBL" id="VSDO01000004">
    <property type="protein sequence ID" value="TYA11188.1"/>
    <property type="molecule type" value="Genomic_DNA"/>
</dbReference>
<organism evidence="3 4">
    <name type="scientific">Paenibacillus faecis</name>
    <dbReference type="NCBI Taxonomy" id="862114"/>
    <lineage>
        <taxon>Bacteria</taxon>
        <taxon>Bacillati</taxon>
        <taxon>Bacillota</taxon>
        <taxon>Bacilli</taxon>
        <taxon>Bacillales</taxon>
        <taxon>Paenibacillaceae</taxon>
        <taxon>Paenibacillus</taxon>
    </lineage>
</organism>